<feature type="compositionally biased region" description="Polar residues" evidence="6">
    <location>
        <begin position="153"/>
        <end position="165"/>
    </location>
</feature>
<dbReference type="Gene3D" id="4.10.240.10">
    <property type="entry name" value="Zn(2)-C6 fungal-type DNA-binding domain"/>
    <property type="match status" value="1"/>
</dbReference>
<dbReference type="InterPro" id="IPR001138">
    <property type="entry name" value="Zn2Cys6_DnaBD"/>
</dbReference>
<reference evidence="9" key="1">
    <citation type="journal article" date="2014" name="Nat. Commun.">
        <title>Genomic adaptations of the halophilic Dead Sea filamentous fungus Eurotium rubrum.</title>
        <authorList>
            <person name="Kis-Papo T."/>
            <person name="Weig A.R."/>
            <person name="Riley R."/>
            <person name="Persoh D."/>
            <person name="Salamov A."/>
            <person name="Sun H."/>
            <person name="Lipzen A."/>
            <person name="Wasser S.P."/>
            <person name="Rambold G."/>
            <person name="Grigoriev I.V."/>
            <person name="Nevo E."/>
        </authorList>
    </citation>
    <scope>NUCLEOTIDE SEQUENCE [LARGE SCALE GENOMIC DNA]</scope>
    <source>
        <strain evidence="9">CBS 135680</strain>
    </source>
</reference>
<dbReference type="STRING" id="1388766.A0A017SGE1"/>
<dbReference type="OrthoDB" id="2593732at2759"/>
<dbReference type="PROSITE" id="PS00463">
    <property type="entry name" value="ZN2_CY6_FUNGAL_1"/>
    <property type="match status" value="1"/>
</dbReference>
<feature type="domain" description="Zn(2)-C6 fungal-type" evidence="7">
    <location>
        <begin position="37"/>
        <end position="66"/>
    </location>
</feature>
<dbReference type="GO" id="GO:0003677">
    <property type="term" value="F:DNA binding"/>
    <property type="evidence" value="ECO:0007669"/>
    <property type="project" value="UniProtKB-KW"/>
</dbReference>
<dbReference type="Proteomes" id="UP000019804">
    <property type="component" value="Unassembled WGS sequence"/>
</dbReference>
<keyword evidence="4" id="KW-0804">Transcription</keyword>
<dbReference type="GO" id="GO:0008270">
    <property type="term" value="F:zinc ion binding"/>
    <property type="evidence" value="ECO:0007669"/>
    <property type="project" value="InterPro"/>
</dbReference>
<evidence type="ECO:0000256" key="5">
    <source>
        <dbReference type="ARBA" id="ARBA00023242"/>
    </source>
</evidence>
<dbReference type="InterPro" id="IPR007219">
    <property type="entry name" value="XnlR_reg_dom"/>
</dbReference>
<dbReference type="Pfam" id="PF04082">
    <property type="entry name" value="Fungal_trans"/>
    <property type="match status" value="1"/>
</dbReference>
<evidence type="ECO:0000256" key="6">
    <source>
        <dbReference type="SAM" id="MobiDB-lite"/>
    </source>
</evidence>
<dbReference type="PROSITE" id="PS50048">
    <property type="entry name" value="ZN2_CY6_FUNGAL_2"/>
    <property type="match status" value="1"/>
</dbReference>
<organism evidence="8 9">
    <name type="scientific">Aspergillus ruber (strain CBS 135680)</name>
    <dbReference type="NCBI Taxonomy" id="1388766"/>
    <lineage>
        <taxon>Eukaryota</taxon>
        <taxon>Fungi</taxon>
        <taxon>Dikarya</taxon>
        <taxon>Ascomycota</taxon>
        <taxon>Pezizomycotina</taxon>
        <taxon>Eurotiomycetes</taxon>
        <taxon>Eurotiomycetidae</taxon>
        <taxon>Eurotiales</taxon>
        <taxon>Aspergillaceae</taxon>
        <taxon>Aspergillus</taxon>
        <taxon>Aspergillus subgen. Aspergillus</taxon>
    </lineage>
</organism>
<dbReference type="GeneID" id="63699355"/>
<dbReference type="PANTHER" id="PTHR47256:SF1">
    <property type="entry name" value="ZN(II)2CYS6 TRANSCRIPTION FACTOR (EUROFUNG)"/>
    <property type="match status" value="1"/>
</dbReference>
<feature type="region of interest" description="Disordered" evidence="6">
    <location>
        <begin position="1"/>
        <end position="26"/>
    </location>
</feature>
<dbReference type="PANTHER" id="PTHR47256">
    <property type="entry name" value="ZN(II)2CYS6 TRANSCRIPTION FACTOR (EUROFUNG)-RELATED"/>
    <property type="match status" value="1"/>
</dbReference>
<keyword evidence="9" id="KW-1185">Reference proteome</keyword>
<accession>A0A017SGE1</accession>
<evidence type="ECO:0000256" key="4">
    <source>
        <dbReference type="ARBA" id="ARBA00023163"/>
    </source>
</evidence>
<dbReference type="InterPro" id="IPR053187">
    <property type="entry name" value="Notoamide_regulator"/>
</dbReference>
<dbReference type="InterPro" id="IPR036864">
    <property type="entry name" value="Zn2-C6_fun-type_DNA-bd_sf"/>
</dbReference>
<dbReference type="SUPFAM" id="SSF57701">
    <property type="entry name" value="Zn2/Cys6 DNA-binding domain"/>
    <property type="match status" value="1"/>
</dbReference>
<dbReference type="CDD" id="cd00067">
    <property type="entry name" value="GAL4"/>
    <property type="match status" value="1"/>
</dbReference>
<name>A0A017SGE1_ASPRC</name>
<evidence type="ECO:0000256" key="1">
    <source>
        <dbReference type="ARBA" id="ARBA00022723"/>
    </source>
</evidence>
<dbReference type="AlphaFoldDB" id="A0A017SGE1"/>
<dbReference type="RefSeq" id="XP_040639402.1">
    <property type="nucleotide sequence ID" value="XM_040784231.1"/>
</dbReference>
<protein>
    <submittedName>
        <fullName evidence="8">Putative C6 transcription factor</fullName>
    </submittedName>
</protein>
<evidence type="ECO:0000256" key="2">
    <source>
        <dbReference type="ARBA" id="ARBA00023015"/>
    </source>
</evidence>
<feature type="region of interest" description="Disordered" evidence="6">
    <location>
        <begin position="132"/>
        <end position="165"/>
    </location>
</feature>
<feature type="compositionally biased region" description="Basic and acidic residues" evidence="6">
    <location>
        <begin position="15"/>
        <end position="26"/>
    </location>
</feature>
<keyword evidence="2" id="KW-0805">Transcription regulation</keyword>
<sequence>MTDIHRPLAPVPRGARRERNGDDACEQSKKRTNIGVACTTCKTRKLKCSGAPPCQNCLKHDVECTVDNTSDRRRKSGIKRKLETLEDRKDLLLSLVRTLRDSTDRRVLHLLDLIHSDASLAEIQFYLDEERPRSGSERKKATPKSLGWELRNGNMNGAQSESESPATRTMFEPKQLADVPLFDVPAAPWTNVTQDVRFVSQLMSLWFAWFHPFFNWLDRDLFIRDMRSGDLKARCCSPFLVNAMLALACMHSNSVQAYAIPRDMASRGAHFYDEAKRLFAGEEGRITLATTQALGLLSVYASLTCKDRSGWIYRNNFAFAVDELSKQHPLSRPTAHHRVIDHIIWGLFNIATLKALASCKVPTIKIPNRPLPLPMCSAEDVWHPYPLQLEGLQAHTSCVFHALCGLNRIVHDLAWVFFGRGNPPRADLEAKTEDFYARLRDWEDRLPTCLREPEETQVPHVLCFHMYYYCICITLAQHAPSIKPDPDNTSLSPFPNPIAPSHDTLDLFYARRISTLTRIHRTAWGTDRIPVPNMLWMTTALLTLLPNLSNPQNREAFINLAVSAKASARRWVVGKAKLELVQRQAREMGVEWPVEIGALFAGEEEVQVGDRVGVASVSSVSSVSSGLGRKRTKV</sequence>
<evidence type="ECO:0000256" key="3">
    <source>
        <dbReference type="ARBA" id="ARBA00023125"/>
    </source>
</evidence>
<evidence type="ECO:0000259" key="7">
    <source>
        <dbReference type="PROSITE" id="PS50048"/>
    </source>
</evidence>
<dbReference type="SMART" id="SM00066">
    <property type="entry name" value="GAL4"/>
    <property type="match status" value="1"/>
</dbReference>
<evidence type="ECO:0000313" key="9">
    <source>
        <dbReference type="Proteomes" id="UP000019804"/>
    </source>
</evidence>
<dbReference type="CDD" id="cd12148">
    <property type="entry name" value="fungal_TF_MHR"/>
    <property type="match status" value="1"/>
</dbReference>
<proteinExistence type="predicted"/>
<dbReference type="Pfam" id="PF00172">
    <property type="entry name" value="Zn_clus"/>
    <property type="match status" value="1"/>
</dbReference>
<gene>
    <name evidence="8" type="ORF">EURHEDRAFT_454851</name>
</gene>
<dbReference type="GO" id="GO:0000981">
    <property type="term" value="F:DNA-binding transcription factor activity, RNA polymerase II-specific"/>
    <property type="evidence" value="ECO:0007669"/>
    <property type="project" value="InterPro"/>
</dbReference>
<keyword evidence="1" id="KW-0479">Metal-binding</keyword>
<dbReference type="HOGENOM" id="CLU_007003_8_2_1"/>
<dbReference type="EMBL" id="KK088421">
    <property type="protein sequence ID" value="EYE95714.1"/>
    <property type="molecule type" value="Genomic_DNA"/>
</dbReference>
<keyword evidence="3" id="KW-0238">DNA-binding</keyword>
<keyword evidence="5" id="KW-0539">Nucleus</keyword>
<dbReference type="GO" id="GO:0006351">
    <property type="term" value="P:DNA-templated transcription"/>
    <property type="evidence" value="ECO:0007669"/>
    <property type="project" value="InterPro"/>
</dbReference>
<evidence type="ECO:0000313" key="8">
    <source>
        <dbReference type="EMBL" id="EYE95714.1"/>
    </source>
</evidence>